<dbReference type="InterPro" id="IPR011335">
    <property type="entry name" value="Restrct_endonuc-II-like"/>
</dbReference>
<reference evidence="2" key="1">
    <citation type="journal article" date="2014" name="Genome Biol. Evol.">
        <title>Pangenome evidence for extensive interdomain horizontal transfer affecting lineage core and shell genes in uncultured planktonic thaumarchaeota and euryarchaeota.</title>
        <authorList>
            <person name="Deschamps P."/>
            <person name="Zivanovic Y."/>
            <person name="Moreira D."/>
            <person name="Rodriguez-Valera F."/>
            <person name="Lopez-Garcia P."/>
        </authorList>
    </citation>
    <scope>NUCLEOTIDE SEQUENCE</scope>
</reference>
<evidence type="ECO:0000256" key="1">
    <source>
        <dbReference type="ARBA" id="ARBA00029354"/>
    </source>
</evidence>
<dbReference type="EMBL" id="KF900896">
    <property type="protein sequence ID" value="AIF10635.1"/>
    <property type="molecule type" value="Genomic_DNA"/>
</dbReference>
<sequence>MKNNELGDWGEKQTHRVLKKNGFDAYRSPGSRGPADIPAFKDEDKKWMVQVKARNNDDGILLNRNEIIKLVNHASKYGCTAVVAKLLPHTEQILNDRSNQRDPNDSGRIINNLGNYIGDDVGNGFLLTFYDIENNQRLEP</sequence>
<dbReference type="InterPro" id="IPR002732">
    <property type="entry name" value="Hjc"/>
</dbReference>
<evidence type="ECO:0000313" key="2">
    <source>
        <dbReference type="EMBL" id="AIF10635.1"/>
    </source>
</evidence>
<dbReference type="AlphaFoldDB" id="A0A075H661"/>
<dbReference type="SUPFAM" id="SSF52980">
    <property type="entry name" value="Restriction endonuclease-like"/>
    <property type="match status" value="1"/>
</dbReference>
<evidence type="ECO:0008006" key="3">
    <source>
        <dbReference type="Google" id="ProtNLM"/>
    </source>
</evidence>
<dbReference type="Gene3D" id="3.40.1350.10">
    <property type="match status" value="1"/>
</dbReference>
<organism evidence="2">
    <name type="scientific">uncultured marine thaumarchaeote KM3_46_G12</name>
    <dbReference type="NCBI Taxonomy" id="1456162"/>
    <lineage>
        <taxon>Archaea</taxon>
        <taxon>Nitrososphaerota</taxon>
        <taxon>environmental samples</taxon>
    </lineage>
</organism>
<dbReference type="GO" id="GO:0008821">
    <property type="term" value="F:crossover junction DNA endonuclease activity"/>
    <property type="evidence" value="ECO:0007669"/>
    <property type="project" value="UniProtKB-EC"/>
</dbReference>
<dbReference type="Pfam" id="PF01870">
    <property type="entry name" value="Hjc"/>
    <property type="match status" value="1"/>
</dbReference>
<accession>A0A075H661</accession>
<dbReference type="GO" id="GO:0003676">
    <property type="term" value="F:nucleic acid binding"/>
    <property type="evidence" value="ECO:0007669"/>
    <property type="project" value="InterPro"/>
</dbReference>
<comment type="catalytic activity">
    <reaction evidence="1">
        <text>Endonucleolytic cleavage at a junction such as a reciprocal single-stranded crossover between two homologous DNA duplexes (Holliday junction).</text>
        <dbReference type="EC" id="3.1.21.10"/>
    </reaction>
</comment>
<proteinExistence type="predicted"/>
<name>A0A075H661_9ARCH</name>
<protein>
    <recommendedName>
        <fullName evidence="3">Restriction endonuclease type IV Mrr domain-containing protein</fullName>
    </recommendedName>
</protein>
<dbReference type="InterPro" id="IPR011856">
    <property type="entry name" value="tRNA_endonuc-like_dom_sf"/>
</dbReference>